<feature type="transmembrane region" description="Helical" evidence="2">
    <location>
        <begin position="232"/>
        <end position="254"/>
    </location>
</feature>
<protein>
    <recommendedName>
        <fullName evidence="5">Transmembrane protein</fullName>
    </recommendedName>
</protein>
<feature type="transmembrane region" description="Helical" evidence="2">
    <location>
        <begin position="345"/>
        <end position="364"/>
    </location>
</feature>
<evidence type="ECO:0000256" key="2">
    <source>
        <dbReference type="SAM" id="Phobius"/>
    </source>
</evidence>
<dbReference type="AlphaFoldDB" id="A0AAN7YYB6"/>
<feature type="compositionally biased region" description="Acidic residues" evidence="1">
    <location>
        <begin position="72"/>
        <end position="100"/>
    </location>
</feature>
<comment type="caution">
    <text evidence="3">The sequence shown here is derived from an EMBL/GenBank/DDBJ whole genome shotgun (WGS) entry which is preliminary data.</text>
</comment>
<organism evidence="3 4">
    <name type="scientific">Dictyostelium firmibasis</name>
    <dbReference type="NCBI Taxonomy" id="79012"/>
    <lineage>
        <taxon>Eukaryota</taxon>
        <taxon>Amoebozoa</taxon>
        <taxon>Evosea</taxon>
        <taxon>Eumycetozoa</taxon>
        <taxon>Dictyostelia</taxon>
        <taxon>Dictyosteliales</taxon>
        <taxon>Dictyosteliaceae</taxon>
        <taxon>Dictyostelium</taxon>
    </lineage>
</organism>
<evidence type="ECO:0000313" key="4">
    <source>
        <dbReference type="Proteomes" id="UP001344447"/>
    </source>
</evidence>
<accession>A0AAN7YYB6</accession>
<feature type="transmembrane region" description="Helical" evidence="2">
    <location>
        <begin position="488"/>
        <end position="509"/>
    </location>
</feature>
<evidence type="ECO:0000313" key="3">
    <source>
        <dbReference type="EMBL" id="KAK5576905.1"/>
    </source>
</evidence>
<keyword evidence="2" id="KW-0472">Membrane</keyword>
<feature type="transmembrane region" description="Helical" evidence="2">
    <location>
        <begin position="575"/>
        <end position="598"/>
    </location>
</feature>
<gene>
    <name evidence="3" type="ORF">RB653_001842</name>
</gene>
<reference evidence="3 4" key="1">
    <citation type="submission" date="2023-11" db="EMBL/GenBank/DDBJ databases">
        <title>Dfirmibasis_genome.</title>
        <authorList>
            <person name="Edelbroek B."/>
            <person name="Kjellin J."/>
            <person name="Jerlstrom-Hultqvist J."/>
            <person name="Soderbom F."/>
        </authorList>
    </citation>
    <scope>NUCLEOTIDE SEQUENCE [LARGE SCALE GENOMIC DNA]</scope>
    <source>
        <strain evidence="3 4">TNS-C-14</strain>
    </source>
</reference>
<feature type="transmembrane region" description="Helical" evidence="2">
    <location>
        <begin position="610"/>
        <end position="629"/>
    </location>
</feature>
<dbReference type="Proteomes" id="UP001344447">
    <property type="component" value="Unassembled WGS sequence"/>
</dbReference>
<evidence type="ECO:0000256" key="1">
    <source>
        <dbReference type="SAM" id="MobiDB-lite"/>
    </source>
</evidence>
<name>A0AAN7YYB6_9MYCE</name>
<keyword evidence="2" id="KW-1133">Transmembrane helix</keyword>
<feature type="region of interest" description="Disordered" evidence="1">
    <location>
        <begin position="521"/>
        <end position="542"/>
    </location>
</feature>
<feature type="region of interest" description="Disordered" evidence="1">
    <location>
        <begin position="58"/>
        <end position="100"/>
    </location>
</feature>
<keyword evidence="4" id="KW-1185">Reference proteome</keyword>
<proteinExistence type="predicted"/>
<keyword evidence="2" id="KW-0812">Transmembrane</keyword>
<sequence length="676" mass="77603">MVRKAKKTIKKVKRVEEFNDDDEIIEETVEEVEEVIEQPYIEEVQDEDDEDEIEVASIRTTVTTTTNLPNGENEEEEEEEEESEEEEEEEEDGDEEGEKEVELAEDDINYYLDSDDINYNSRSSTPFIKAETIFYNPPIRKRGEINGIVNTVSGGKCSKKIMEEMGHGSWGDMYEGSNCQQISRDHNELQSRYYTESQLERLSSEIRRHPSIASKSYHFLSLSLTTKINHQWIRALMSLMVLLSLVGIIFYLPLPHLKHIVMSPTGPSIQTSTTSGEFDRFDFTSPNRLTAFKDNWRRFSIFGVSNFLCSNYNFNPLGYNVDPNDGNASIPKEFSTVQELKNLKIFGACVLFGCVLFVIWLLAARLAEKEIIIRSNLLLQFLHSILSLLVIPFISMLFWSMILLYFIQTLLIGTQVNGQEDIFYCVNHLSNSLSEISSFSPARELFLGSVGIVMRLVNYFHPLPIESLALHESTLIGKNLYEMKFVSFLWTIIVGSFLYHSILIISYLYSIFHESHQQQSPQPSRALKSNRSSSSSSSSTTTNTKTLITTTTIDPSSFNLFSLDVKFLPSFIPEVLLTQNFIVVLIWLIAASLLWIYGIPPNLHIHEGEIFLIFVSLAPLLKSLYNLIIIEQKKDKITQVHNQTSWKSEPEILELQRQRLEQDRLDQQQFDEIVDS</sequence>
<dbReference type="EMBL" id="JAVFKY010000004">
    <property type="protein sequence ID" value="KAK5576905.1"/>
    <property type="molecule type" value="Genomic_DNA"/>
</dbReference>
<evidence type="ECO:0008006" key="5">
    <source>
        <dbReference type="Google" id="ProtNLM"/>
    </source>
</evidence>
<feature type="transmembrane region" description="Helical" evidence="2">
    <location>
        <begin position="385"/>
        <end position="407"/>
    </location>
</feature>